<evidence type="ECO:0000259" key="4">
    <source>
        <dbReference type="PROSITE" id="PS01124"/>
    </source>
</evidence>
<dbReference type="SUPFAM" id="SSF46689">
    <property type="entry name" value="Homeodomain-like"/>
    <property type="match status" value="2"/>
</dbReference>
<dbReference type="InterPro" id="IPR003313">
    <property type="entry name" value="AraC-bd"/>
</dbReference>
<organism evidence="5 6">
    <name type="scientific">Neorhodopirellula pilleata</name>
    <dbReference type="NCBI Taxonomy" id="2714738"/>
    <lineage>
        <taxon>Bacteria</taxon>
        <taxon>Pseudomonadati</taxon>
        <taxon>Planctomycetota</taxon>
        <taxon>Planctomycetia</taxon>
        <taxon>Pirellulales</taxon>
        <taxon>Pirellulaceae</taxon>
        <taxon>Neorhodopirellula</taxon>
    </lineage>
</organism>
<evidence type="ECO:0000256" key="3">
    <source>
        <dbReference type="ARBA" id="ARBA00023163"/>
    </source>
</evidence>
<dbReference type="SMART" id="SM00342">
    <property type="entry name" value="HTH_ARAC"/>
    <property type="match status" value="1"/>
</dbReference>
<dbReference type="Pfam" id="PF02311">
    <property type="entry name" value="AraC_binding"/>
    <property type="match status" value="1"/>
</dbReference>
<sequence>MLEEGQFVLISNGSGSFWSEPTGELAIRAGTAFVVFPGVAHSYRPAKRTGWHEHWVGIIGPIADRFWDDLFSPAQPLIYVGEDSRLVSAFRNVCELVEYLHQGSQGLLAAKSMEIASMLFQKTLPQRRHEDEHAIGKACMMMVESLHQPIDFKQFAASVAMSYSVFRRRFKDHTGMAPNQYLLQLRLEKASRLLKNTTLSVERISELVGFTSVSYFSRFFKEHTGVSPLRFRSLSHPLSAVDDE</sequence>
<keyword evidence="2" id="KW-0238">DNA-binding</keyword>
<dbReference type="Gene3D" id="1.10.10.60">
    <property type="entry name" value="Homeodomain-like"/>
    <property type="match status" value="2"/>
</dbReference>
<comment type="caution">
    <text evidence="5">The sequence shown here is derived from an EMBL/GenBank/DDBJ whole genome shotgun (WGS) entry which is preliminary data.</text>
</comment>
<dbReference type="PROSITE" id="PS01124">
    <property type="entry name" value="HTH_ARAC_FAMILY_2"/>
    <property type="match status" value="1"/>
</dbReference>
<name>A0A5C6ATP6_9BACT</name>
<evidence type="ECO:0000313" key="6">
    <source>
        <dbReference type="Proteomes" id="UP000316213"/>
    </source>
</evidence>
<dbReference type="GO" id="GO:0043565">
    <property type="term" value="F:sequence-specific DNA binding"/>
    <property type="evidence" value="ECO:0007669"/>
    <property type="project" value="InterPro"/>
</dbReference>
<keyword evidence="3" id="KW-0804">Transcription</keyword>
<dbReference type="GO" id="GO:0003700">
    <property type="term" value="F:DNA-binding transcription factor activity"/>
    <property type="evidence" value="ECO:0007669"/>
    <property type="project" value="InterPro"/>
</dbReference>
<evidence type="ECO:0000256" key="2">
    <source>
        <dbReference type="ARBA" id="ARBA00023125"/>
    </source>
</evidence>
<accession>A0A5C6ATP6</accession>
<dbReference type="Proteomes" id="UP000316213">
    <property type="component" value="Unassembled WGS sequence"/>
</dbReference>
<dbReference type="AlphaFoldDB" id="A0A5C6ATP6"/>
<dbReference type="InterPro" id="IPR037923">
    <property type="entry name" value="HTH-like"/>
</dbReference>
<dbReference type="PANTHER" id="PTHR43280:SF30">
    <property type="entry name" value="MMSAB OPERON REGULATORY PROTEIN"/>
    <property type="match status" value="1"/>
</dbReference>
<dbReference type="PRINTS" id="PR00032">
    <property type="entry name" value="HTHARAC"/>
</dbReference>
<evidence type="ECO:0000256" key="1">
    <source>
        <dbReference type="ARBA" id="ARBA00023015"/>
    </source>
</evidence>
<evidence type="ECO:0000313" key="5">
    <source>
        <dbReference type="EMBL" id="TWU03100.1"/>
    </source>
</evidence>
<keyword evidence="6" id="KW-1185">Reference proteome</keyword>
<dbReference type="PANTHER" id="PTHR43280">
    <property type="entry name" value="ARAC-FAMILY TRANSCRIPTIONAL REGULATOR"/>
    <property type="match status" value="1"/>
</dbReference>
<reference evidence="5 6" key="1">
    <citation type="submission" date="2019-02" db="EMBL/GenBank/DDBJ databases">
        <title>Deep-cultivation of Planctomycetes and their phenomic and genomic characterization uncovers novel biology.</title>
        <authorList>
            <person name="Wiegand S."/>
            <person name="Jogler M."/>
            <person name="Boedeker C."/>
            <person name="Pinto D."/>
            <person name="Vollmers J."/>
            <person name="Rivas-Marin E."/>
            <person name="Kohn T."/>
            <person name="Peeters S.H."/>
            <person name="Heuer A."/>
            <person name="Rast P."/>
            <person name="Oberbeckmann S."/>
            <person name="Bunk B."/>
            <person name="Jeske O."/>
            <person name="Meyerdierks A."/>
            <person name="Storesund J.E."/>
            <person name="Kallscheuer N."/>
            <person name="Luecker S."/>
            <person name="Lage O.M."/>
            <person name="Pohl T."/>
            <person name="Merkel B.J."/>
            <person name="Hornburger P."/>
            <person name="Mueller R.-W."/>
            <person name="Bruemmer F."/>
            <person name="Labrenz M."/>
            <person name="Spormann A.M."/>
            <person name="Op Den Camp H."/>
            <person name="Overmann J."/>
            <person name="Amann R."/>
            <person name="Jetten M.S.M."/>
            <person name="Mascher T."/>
            <person name="Medema M.H."/>
            <person name="Devos D.P."/>
            <person name="Kaster A.-K."/>
            <person name="Ovreas L."/>
            <person name="Rohde M."/>
            <person name="Galperin M.Y."/>
            <person name="Jogler C."/>
        </authorList>
    </citation>
    <scope>NUCLEOTIDE SEQUENCE [LARGE SCALE GENOMIC DNA]</scope>
    <source>
        <strain evidence="5 6">Pla100</strain>
    </source>
</reference>
<dbReference type="InterPro" id="IPR018060">
    <property type="entry name" value="HTH_AraC"/>
</dbReference>
<dbReference type="Pfam" id="PF12833">
    <property type="entry name" value="HTH_18"/>
    <property type="match status" value="1"/>
</dbReference>
<dbReference type="EMBL" id="SJPM01000001">
    <property type="protein sequence ID" value="TWU03100.1"/>
    <property type="molecule type" value="Genomic_DNA"/>
</dbReference>
<protein>
    <submittedName>
        <fullName evidence="5">HTH-type transcriptional activator RhaR</fullName>
    </submittedName>
</protein>
<proteinExistence type="predicted"/>
<dbReference type="PROSITE" id="PS00041">
    <property type="entry name" value="HTH_ARAC_FAMILY_1"/>
    <property type="match status" value="1"/>
</dbReference>
<keyword evidence="1" id="KW-0805">Transcription regulation</keyword>
<gene>
    <name evidence="5" type="primary">rhaR_1</name>
    <name evidence="5" type="ORF">Pla100_00180</name>
</gene>
<dbReference type="InterPro" id="IPR020449">
    <property type="entry name" value="Tscrpt_reg_AraC-type_HTH"/>
</dbReference>
<dbReference type="SUPFAM" id="SSF51215">
    <property type="entry name" value="Regulatory protein AraC"/>
    <property type="match status" value="1"/>
</dbReference>
<dbReference type="InterPro" id="IPR009057">
    <property type="entry name" value="Homeodomain-like_sf"/>
</dbReference>
<dbReference type="InterPro" id="IPR018062">
    <property type="entry name" value="HTH_AraC-typ_CS"/>
</dbReference>
<feature type="domain" description="HTH araC/xylS-type" evidence="4">
    <location>
        <begin position="136"/>
        <end position="234"/>
    </location>
</feature>